<organism evidence="3 4">
    <name type="scientific">Thermosipho atlanticus DSM 15807</name>
    <dbReference type="NCBI Taxonomy" id="1123380"/>
    <lineage>
        <taxon>Bacteria</taxon>
        <taxon>Thermotogati</taxon>
        <taxon>Thermotogota</taxon>
        <taxon>Thermotogae</taxon>
        <taxon>Thermotogales</taxon>
        <taxon>Fervidobacteriaceae</taxon>
        <taxon>Thermosipho</taxon>
    </lineage>
</organism>
<feature type="transmembrane region" description="Helical" evidence="1">
    <location>
        <begin position="108"/>
        <end position="126"/>
    </location>
</feature>
<sequence length="205" mass="23664">METVRKIKYESFVIMLVFLFIGFYFAFQVDIFDFWIRMTSMTFILGIFAIMLNGKANIVPNRLELPIILIVSVLSYVLFLFFDLISFFVPLFKEHIVLVYNLANEQNILVIIFCLIIISFFEEIIWRGFITEFLLQNMDIAPALIISSILYSVVHIFTGNVALMAGAFFLGLIMGFIYIFTGKVSTTAFIHAIWGILIFVIFPLN</sequence>
<dbReference type="InterPro" id="IPR003675">
    <property type="entry name" value="Rce1/LyrA-like_dom"/>
</dbReference>
<proteinExistence type="predicted"/>
<feature type="transmembrane region" description="Helical" evidence="1">
    <location>
        <begin position="188"/>
        <end position="204"/>
    </location>
</feature>
<keyword evidence="1" id="KW-0472">Membrane</keyword>
<keyword evidence="1" id="KW-1133">Transmembrane helix</keyword>
<feature type="domain" description="CAAX prenyl protease 2/Lysostaphin resistance protein A-like" evidence="2">
    <location>
        <begin position="106"/>
        <end position="195"/>
    </location>
</feature>
<feature type="transmembrane region" description="Helical" evidence="1">
    <location>
        <begin position="65"/>
        <end position="88"/>
    </location>
</feature>
<dbReference type="Proteomes" id="UP000242592">
    <property type="component" value="Unassembled WGS sequence"/>
</dbReference>
<gene>
    <name evidence="3" type="ORF">SAMN02745199_0800</name>
</gene>
<reference evidence="4" key="1">
    <citation type="submission" date="2016-11" db="EMBL/GenBank/DDBJ databases">
        <authorList>
            <person name="Varghese N."/>
            <person name="Submissions S."/>
        </authorList>
    </citation>
    <scope>NUCLEOTIDE SEQUENCE [LARGE SCALE GENOMIC DNA]</scope>
    <source>
        <strain evidence="4">DSM 15807</strain>
    </source>
</reference>
<dbReference type="Pfam" id="PF02517">
    <property type="entry name" value="Rce1-like"/>
    <property type="match status" value="1"/>
</dbReference>
<dbReference type="OrthoDB" id="37810at2"/>
<dbReference type="STRING" id="1123380.SAMN02745199_0800"/>
<dbReference type="RefSeq" id="WP_143606666.1">
    <property type="nucleotide sequence ID" value="NZ_FQXN01000002.1"/>
</dbReference>
<dbReference type="GO" id="GO:0004175">
    <property type="term" value="F:endopeptidase activity"/>
    <property type="evidence" value="ECO:0007669"/>
    <property type="project" value="UniProtKB-ARBA"/>
</dbReference>
<evidence type="ECO:0000313" key="4">
    <source>
        <dbReference type="Proteomes" id="UP000242592"/>
    </source>
</evidence>
<keyword evidence="1" id="KW-0812">Transmembrane</keyword>
<name>A0A1M5S4W6_9BACT</name>
<dbReference type="EMBL" id="FQXN01000002">
    <property type="protein sequence ID" value="SHH33485.1"/>
    <property type="molecule type" value="Genomic_DNA"/>
</dbReference>
<dbReference type="AlphaFoldDB" id="A0A1M5S4W6"/>
<feature type="transmembrane region" description="Helical" evidence="1">
    <location>
        <begin position="138"/>
        <end position="157"/>
    </location>
</feature>
<evidence type="ECO:0000313" key="3">
    <source>
        <dbReference type="EMBL" id="SHH33485.1"/>
    </source>
</evidence>
<feature type="transmembrane region" description="Helical" evidence="1">
    <location>
        <begin position="12"/>
        <end position="29"/>
    </location>
</feature>
<dbReference type="GO" id="GO:0080120">
    <property type="term" value="P:CAAX-box protein maturation"/>
    <property type="evidence" value="ECO:0007669"/>
    <property type="project" value="UniProtKB-ARBA"/>
</dbReference>
<evidence type="ECO:0000256" key="1">
    <source>
        <dbReference type="SAM" id="Phobius"/>
    </source>
</evidence>
<protein>
    <recommendedName>
        <fullName evidence="2">CAAX prenyl protease 2/Lysostaphin resistance protein A-like domain-containing protein</fullName>
    </recommendedName>
</protein>
<evidence type="ECO:0000259" key="2">
    <source>
        <dbReference type="Pfam" id="PF02517"/>
    </source>
</evidence>
<keyword evidence="4" id="KW-1185">Reference proteome</keyword>
<accession>A0A1M5S4W6</accession>
<feature type="transmembrane region" description="Helical" evidence="1">
    <location>
        <begin position="35"/>
        <end position="53"/>
    </location>
</feature>